<evidence type="ECO:0000313" key="1">
    <source>
        <dbReference type="EMBL" id="OJA20712.1"/>
    </source>
</evidence>
<dbReference type="EMBL" id="LVVM01000437">
    <property type="protein sequence ID" value="OJA20712.1"/>
    <property type="molecule type" value="Genomic_DNA"/>
</dbReference>
<accession>A0A1J8R4H3</accession>
<dbReference type="AlphaFoldDB" id="A0A1J8R4H3"/>
<protein>
    <submittedName>
        <fullName evidence="1">Uncharacterized protein</fullName>
    </submittedName>
</protein>
<sequence>MSKPNSILWTQCRLGALYEAHQNGAFVSTFDAVFSPSCEVRVNHTPSTVDTFKGNDSPDESSVVAGTLIVTRNMKFRIRAAPAQRQTHINFSARVEQDLSVQADEHDDRRHITSFYHTSPLVDKMIPIYFDDPNLGRDDMARVSQIFISDKAGKYSSERDLGFISRTHPSIDCLSPLPFIALLLDLNGEPKLNVSFPEMEPHHPETDRCLRIYASGLSEITFPFLFPYCGEKNVLPLLQSFISKPKEPSSNDRLHALVKYGSTVGAPHMRWEADRQHVE</sequence>
<evidence type="ECO:0000313" key="2">
    <source>
        <dbReference type="Proteomes" id="UP000183567"/>
    </source>
</evidence>
<comment type="caution">
    <text evidence="1">The sequence shown here is derived from an EMBL/GenBank/DDBJ whole genome shotgun (WGS) entry which is preliminary data.</text>
</comment>
<gene>
    <name evidence="1" type="ORF">AZE42_06919</name>
</gene>
<name>A0A1J8R4H3_9AGAM</name>
<reference evidence="1 2" key="1">
    <citation type="submission" date="2016-03" db="EMBL/GenBank/DDBJ databases">
        <title>Comparative genomics of the ectomycorrhizal sister species Rhizopogon vinicolor and Rhizopogon vesiculosus (Basidiomycota: Boletales) reveals a divergence of the mating type B locus.</title>
        <authorList>
            <person name="Mujic A.B."/>
            <person name="Kuo A."/>
            <person name="Tritt A."/>
            <person name="Lipzen A."/>
            <person name="Chen C."/>
            <person name="Johnson J."/>
            <person name="Sharma A."/>
            <person name="Barry K."/>
            <person name="Grigoriev I.V."/>
            <person name="Spatafora J.W."/>
        </authorList>
    </citation>
    <scope>NUCLEOTIDE SEQUENCE [LARGE SCALE GENOMIC DNA]</scope>
    <source>
        <strain evidence="1 2">AM-OR11-056</strain>
    </source>
</reference>
<dbReference type="OrthoDB" id="2672050at2759"/>
<dbReference type="Proteomes" id="UP000183567">
    <property type="component" value="Unassembled WGS sequence"/>
</dbReference>
<proteinExistence type="predicted"/>
<keyword evidence="2" id="KW-1185">Reference proteome</keyword>
<organism evidence="1 2">
    <name type="scientific">Rhizopogon vesiculosus</name>
    <dbReference type="NCBI Taxonomy" id="180088"/>
    <lineage>
        <taxon>Eukaryota</taxon>
        <taxon>Fungi</taxon>
        <taxon>Dikarya</taxon>
        <taxon>Basidiomycota</taxon>
        <taxon>Agaricomycotina</taxon>
        <taxon>Agaricomycetes</taxon>
        <taxon>Agaricomycetidae</taxon>
        <taxon>Boletales</taxon>
        <taxon>Suillineae</taxon>
        <taxon>Rhizopogonaceae</taxon>
        <taxon>Rhizopogon</taxon>
    </lineage>
</organism>